<accession>A0AAE3KGZ8</accession>
<evidence type="ECO:0000313" key="2">
    <source>
        <dbReference type="Proteomes" id="UP001206128"/>
    </source>
</evidence>
<name>A0AAE3KGZ8_9PSEU</name>
<dbReference type="EMBL" id="JAMTCK010000006">
    <property type="protein sequence ID" value="MCP2165949.1"/>
    <property type="molecule type" value="Genomic_DNA"/>
</dbReference>
<dbReference type="RefSeq" id="WP_253771346.1">
    <property type="nucleotide sequence ID" value="NZ_JAMTCK010000006.1"/>
</dbReference>
<proteinExistence type="predicted"/>
<protein>
    <submittedName>
        <fullName evidence="1">Uncharacterized protein</fullName>
    </submittedName>
</protein>
<keyword evidence="2" id="KW-1185">Reference proteome</keyword>
<evidence type="ECO:0000313" key="1">
    <source>
        <dbReference type="EMBL" id="MCP2165949.1"/>
    </source>
</evidence>
<dbReference type="Proteomes" id="UP001206128">
    <property type="component" value="Unassembled WGS sequence"/>
</dbReference>
<organism evidence="1 2">
    <name type="scientific">Goodfellowiella coeruleoviolacea</name>
    <dbReference type="NCBI Taxonomy" id="334858"/>
    <lineage>
        <taxon>Bacteria</taxon>
        <taxon>Bacillati</taxon>
        <taxon>Actinomycetota</taxon>
        <taxon>Actinomycetes</taxon>
        <taxon>Pseudonocardiales</taxon>
        <taxon>Pseudonocardiaceae</taxon>
        <taxon>Goodfellowiella</taxon>
    </lineage>
</organism>
<gene>
    <name evidence="1" type="ORF">LX83_002808</name>
</gene>
<dbReference type="AlphaFoldDB" id="A0AAE3KGZ8"/>
<sequence length="150" mass="16927">MTGPTAPFRDDSWKTPRIREAEAQLDASMGKARDLLKELEKIKLQPAPSAATEADIQQIQDAARKPDAPRELREMQKKVERGDLNWKDVLEGRAFDDPDVRATVEKQLGQMRAIYEQFEQGYTLDQVIEAREAAERGHHGEDEGGGSILR</sequence>
<reference evidence="1" key="1">
    <citation type="submission" date="2022-06" db="EMBL/GenBank/DDBJ databases">
        <title>Genomic Encyclopedia of Archaeal and Bacterial Type Strains, Phase II (KMG-II): from individual species to whole genera.</title>
        <authorList>
            <person name="Goeker M."/>
        </authorList>
    </citation>
    <scope>NUCLEOTIDE SEQUENCE</scope>
    <source>
        <strain evidence="1">DSM 43935</strain>
    </source>
</reference>
<comment type="caution">
    <text evidence="1">The sequence shown here is derived from an EMBL/GenBank/DDBJ whole genome shotgun (WGS) entry which is preliminary data.</text>
</comment>